<dbReference type="EMBL" id="JBJQND010000001">
    <property type="protein sequence ID" value="KAL3888422.1"/>
    <property type="molecule type" value="Genomic_DNA"/>
</dbReference>
<reference evidence="9 10" key="1">
    <citation type="submission" date="2024-11" db="EMBL/GenBank/DDBJ databases">
        <title>Chromosome-level genome assembly of the freshwater bivalve Anodonta woodiana.</title>
        <authorList>
            <person name="Chen X."/>
        </authorList>
    </citation>
    <scope>NUCLEOTIDE SEQUENCE [LARGE SCALE GENOMIC DNA]</scope>
    <source>
        <strain evidence="9">MN2024</strain>
        <tissue evidence="9">Gills</tissue>
    </source>
</reference>
<dbReference type="SUPFAM" id="SSF54534">
    <property type="entry name" value="FKBP-like"/>
    <property type="match status" value="1"/>
</dbReference>
<protein>
    <recommendedName>
        <fullName evidence="2 5">peptidylprolyl isomerase</fullName>
        <ecNumber evidence="2 5">5.2.1.8</ecNumber>
    </recommendedName>
</protein>
<keyword evidence="10" id="KW-1185">Reference proteome</keyword>
<feature type="signal peptide" evidence="7">
    <location>
        <begin position="1"/>
        <end position="26"/>
    </location>
</feature>
<name>A0ABD3XQC0_SINWO</name>
<dbReference type="GO" id="GO:0003755">
    <property type="term" value="F:peptidyl-prolyl cis-trans isomerase activity"/>
    <property type="evidence" value="ECO:0007669"/>
    <property type="project" value="UniProtKB-KW"/>
</dbReference>
<comment type="catalytic activity">
    <reaction evidence="1 5">
        <text>[protein]-peptidylproline (omega=180) = [protein]-peptidylproline (omega=0)</text>
        <dbReference type="Rhea" id="RHEA:16237"/>
        <dbReference type="Rhea" id="RHEA-COMP:10747"/>
        <dbReference type="Rhea" id="RHEA-COMP:10748"/>
        <dbReference type="ChEBI" id="CHEBI:83833"/>
        <dbReference type="ChEBI" id="CHEBI:83834"/>
        <dbReference type="EC" id="5.2.1.8"/>
    </reaction>
</comment>
<sequence length="283" mass="32681">MVDWERRCMSIMLLSILWFFLPGTSANGHIFGKNFATIYDHVRYGEPSKNMQITSELRIVTEYLPEECQPVDEQDLFEDRQAEIVILKGKLRQITAEGKDTVTLHYTLSFINGTKITSSRGQEGEESPPVSFKLGTGLVIQGWEEGIRGMCVGEKRRLVIPPQLGYGSVGNKELNIPPDAMMEIEMELLHLSKKDYVDYFFDFLHTMQYFSFLILGLSFLLQGYYKRHLAPQTLIKEQKRKQKIKKIRKVSEPIFDEGIFELDVHYLNDEALDENEDVSPDIE</sequence>
<feature type="domain" description="PPIase FKBP-type" evidence="8">
    <location>
        <begin position="99"/>
        <end position="192"/>
    </location>
</feature>
<dbReference type="EC" id="5.2.1.8" evidence="2 5"/>
<evidence type="ECO:0000313" key="9">
    <source>
        <dbReference type="EMBL" id="KAL3888422.1"/>
    </source>
</evidence>
<keyword evidence="3 5" id="KW-0697">Rotamase</keyword>
<evidence type="ECO:0000256" key="5">
    <source>
        <dbReference type="PROSITE-ProRule" id="PRU00277"/>
    </source>
</evidence>
<gene>
    <name evidence="9" type="ORF">ACJMK2_000789</name>
</gene>
<dbReference type="Gene3D" id="3.10.50.40">
    <property type="match status" value="1"/>
</dbReference>
<evidence type="ECO:0000256" key="2">
    <source>
        <dbReference type="ARBA" id="ARBA00013194"/>
    </source>
</evidence>
<keyword evidence="6" id="KW-1133">Transmembrane helix</keyword>
<accession>A0ABD3XQC0</accession>
<keyword evidence="7" id="KW-0732">Signal</keyword>
<dbReference type="PANTHER" id="PTHR45779">
    <property type="entry name" value="PEPTIDYLPROLYL ISOMERASE"/>
    <property type="match status" value="1"/>
</dbReference>
<dbReference type="InterPro" id="IPR046357">
    <property type="entry name" value="PPIase_dom_sf"/>
</dbReference>
<dbReference type="InterPro" id="IPR044609">
    <property type="entry name" value="FKBP2/11"/>
</dbReference>
<evidence type="ECO:0000256" key="6">
    <source>
        <dbReference type="SAM" id="Phobius"/>
    </source>
</evidence>
<dbReference type="Proteomes" id="UP001634394">
    <property type="component" value="Unassembled WGS sequence"/>
</dbReference>
<feature type="chain" id="PRO_5044868697" description="peptidylprolyl isomerase" evidence="7">
    <location>
        <begin position="27"/>
        <end position="283"/>
    </location>
</feature>
<evidence type="ECO:0000256" key="1">
    <source>
        <dbReference type="ARBA" id="ARBA00000971"/>
    </source>
</evidence>
<evidence type="ECO:0000259" key="8">
    <source>
        <dbReference type="PROSITE" id="PS50059"/>
    </source>
</evidence>
<dbReference type="Pfam" id="PF00254">
    <property type="entry name" value="FKBP_C"/>
    <property type="match status" value="1"/>
</dbReference>
<dbReference type="AlphaFoldDB" id="A0ABD3XQC0"/>
<dbReference type="InterPro" id="IPR001179">
    <property type="entry name" value="PPIase_FKBP_dom"/>
</dbReference>
<organism evidence="9 10">
    <name type="scientific">Sinanodonta woodiana</name>
    <name type="common">Chinese pond mussel</name>
    <name type="synonym">Anodonta woodiana</name>
    <dbReference type="NCBI Taxonomy" id="1069815"/>
    <lineage>
        <taxon>Eukaryota</taxon>
        <taxon>Metazoa</taxon>
        <taxon>Spiralia</taxon>
        <taxon>Lophotrochozoa</taxon>
        <taxon>Mollusca</taxon>
        <taxon>Bivalvia</taxon>
        <taxon>Autobranchia</taxon>
        <taxon>Heteroconchia</taxon>
        <taxon>Palaeoheterodonta</taxon>
        <taxon>Unionida</taxon>
        <taxon>Unionoidea</taxon>
        <taxon>Unionidae</taxon>
        <taxon>Unioninae</taxon>
        <taxon>Sinanodonta</taxon>
    </lineage>
</organism>
<evidence type="ECO:0000313" key="10">
    <source>
        <dbReference type="Proteomes" id="UP001634394"/>
    </source>
</evidence>
<evidence type="ECO:0000256" key="7">
    <source>
        <dbReference type="SAM" id="SignalP"/>
    </source>
</evidence>
<dbReference type="PROSITE" id="PS50059">
    <property type="entry name" value="FKBP_PPIASE"/>
    <property type="match status" value="1"/>
</dbReference>
<feature type="transmembrane region" description="Helical" evidence="6">
    <location>
        <begin position="207"/>
        <end position="225"/>
    </location>
</feature>
<keyword evidence="6" id="KW-0472">Membrane</keyword>
<evidence type="ECO:0000256" key="3">
    <source>
        <dbReference type="ARBA" id="ARBA00023110"/>
    </source>
</evidence>
<comment type="caution">
    <text evidence="9">The sequence shown here is derived from an EMBL/GenBank/DDBJ whole genome shotgun (WGS) entry which is preliminary data.</text>
</comment>
<keyword evidence="4 5" id="KW-0413">Isomerase</keyword>
<keyword evidence="6" id="KW-0812">Transmembrane</keyword>
<dbReference type="PANTHER" id="PTHR45779:SF5">
    <property type="entry name" value="PEPTIDYLPROLYL ISOMERASE"/>
    <property type="match status" value="1"/>
</dbReference>
<evidence type="ECO:0000256" key="4">
    <source>
        <dbReference type="ARBA" id="ARBA00023235"/>
    </source>
</evidence>
<proteinExistence type="predicted"/>